<dbReference type="PROSITE" id="PS00809">
    <property type="entry name" value="ADP_GLC_PYROPHOSPH_2"/>
    <property type="match status" value="1"/>
</dbReference>
<dbReference type="CDD" id="cd02508">
    <property type="entry name" value="ADP_Glucose_PP"/>
    <property type="match status" value="1"/>
</dbReference>
<dbReference type="EMBL" id="CP051151">
    <property type="protein sequence ID" value="QLY39696.1"/>
    <property type="molecule type" value="Genomic_DNA"/>
</dbReference>
<evidence type="ECO:0000256" key="8">
    <source>
        <dbReference type="ARBA" id="ARBA00023277"/>
    </source>
</evidence>
<keyword evidence="2" id="KW-0321">Glycogen metabolism</keyword>
<dbReference type="InterPro" id="IPR011831">
    <property type="entry name" value="ADP-Glc_PPase"/>
</dbReference>
<keyword evidence="12" id="KW-1185">Reference proteome</keyword>
<dbReference type="Gene3D" id="2.160.10.10">
    <property type="entry name" value="Hexapeptide repeat proteins"/>
    <property type="match status" value="1"/>
</dbReference>
<dbReference type="PANTHER" id="PTHR43523:SF2">
    <property type="entry name" value="GLUCOSE-1-PHOSPHATE ADENYLYLTRANSFERASE"/>
    <property type="match status" value="1"/>
</dbReference>
<dbReference type="InterPro" id="IPR011004">
    <property type="entry name" value="Trimer_LpxA-like_sf"/>
</dbReference>
<organism evidence="11 12">
    <name type="scientific">Hujiaoplasma nucleasis</name>
    <dbReference type="NCBI Taxonomy" id="2725268"/>
    <lineage>
        <taxon>Bacteria</taxon>
        <taxon>Bacillati</taxon>
        <taxon>Mycoplasmatota</taxon>
        <taxon>Mollicutes</taxon>
        <taxon>Candidatus Izemoplasmatales</taxon>
        <taxon>Hujiaoplasmataceae</taxon>
        <taxon>Hujiaoplasma</taxon>
    </lineage>
</organism>
<dbReference type="KEGG" id="tbk:HF295_02005"/>
<dbReference type="GO" id="GO:0008878">
    <property type="term" value="F:glucose-1-phosphate adenylyltransferase activity"/>
    <property type="evidence" value="ECO:0007669"/>
    <property type="project" value="InterPro"/>
</dbReference>
<dbReference type="PANTHER" id="PTHR43523">
    <property type="entry name" value="GLUCOSE-1-PHOSPHATE ADENYLYLTRANSFERASE-RELATED"/>
    <property type="match status" value="1"/>
</dbReference>
<evidence type="ECO:0000259" key="9">
    <source>
        <dbReference type="Pfam" id="PF00483"/>
    </source>
</evidence>
<evidence type="ECO:0000313" key="11">
    <source>
        <dbReference type="EMBL" id="QLY39696.1"/>
    </source>
</evidence>
<reference evidence="11 12" key="1">
    <citation type="submission" date="2020-04" db="EMBL/GenBank/DDBJ databases">
        <authorList>
            <person name="Zheng R.K."/>
            <person name="Sun C.M."/>
        </authorList>
    </citation>
    <scope>NUCLEOTIDE SEQUENCE [LARGE SCALE GENOMIC DNA]</scope>
    <source>
        <strain evidence="12">zrk29</strain>
    </source>
</reference>
<dbReference type="Pfam" id="PF24894">
    <property type="entry name" value="Hexapep_GlmU"/>
    <property type="match status" value="1"/>
</dbReference>
<evidence type="ECO:0000259" key="10">
    <source>
        <dbReference type="Pfam" id="PF24894"/>
    </source>
</evidence>
<dbReference type="AlphaFoldDB" id="A0A7L6N0B8"/>
<feature type="domain" description="Glucose-1-phosphate adenylyltransferase/Bifunctional protein GlmU-like C-terminal hexapeptide" evidence="10">
    <location>
        <begin position="279"/>
        <end position="372"/>
    </location>
</feature>
<dbReference type="RefSeq" id="WP_312032175.1">
    <property type="nucleotide sequence ID" value="NZ_CP051151.1"/>
</dbReference>
<comment type="similarity">
    <text evidence="1">Belongs to the bacterial/plant glucose-1-phosphate adenylyltransferase family.</text>
</comment>
<sequence>MKILSIILAGGRGSRLDILSEKRVKPSVPFAGKYRIIDFTLSNCTNSGLYDIAILTQYLPFSLNDHIGSGKPWDLDRRDTKVTLLQPHNEWYLGTADSVKKNIHYIEKGNYDYVLILSGDHIYKMNYMKMIRNHIENKADLTIGCNVIEPKDAHHFGMMKTNEELRIIDFVEKPKNSDLTLASMGIYVFNKDVLLNYLQSMDEKDLDFGKHIIPKMVSEANVFAYKFQGYWKDVGTYDAYLNTNLGLIETVDKIQLDMYDPSWKIYTRSEDMPAVKIGSKAKINQALISNGSIVAGEVKRSVISPGVTIHPLAKVSNSVILNDVEIKAGAIVDNCIIDKHTIIEEGAMVGFGDDYTPNKERPDLLTSGITVIGKHVKVPKNMVIGRNVRIFGHLDLDKEEENIIYSGSTIQ</sequence>
<dbReference type="PROSITE" id="PS00810">
    <property type="entry name" value="ADP_GLC_PYROPHOSPH_3"/>
    <property type="match status" value="1"/>
</dbReference>
<evidence type="ECO:0000256" key="6">
    <source>
        <dbReference type="ARBA" id="ARBA00022840"/>
    </source>
</evidence>
<accession>A0A7L6N0B8</accession>
<keyword evidence="7" id="KW-0320">Glycogen biosynthesis</keyword>
<proteinExistence type="inferred from homology"/>
<dbReference type="CDD" id="cd04651">
    <property type="entry name" value="LbH_G1P_AT_C"/>
    <property type="match status" value="1"/>
</dbReference>
<dbReference type="Proteomes" id="UP000512167">
    <property type="component" value="Chromosome"/>
</dbReference>
<dbReference type="Pfam" id="PF00483">
    <property type="entry name" value="NTP_transferase"/>
    <property type="match status" value="1"/>
</dbReference>
<feature type="domain" description="Nucleotidyl transferase" evidence="9">
    <location>
        <begin position="5"/>
        <end position="246"/>
    </location>
</feature>
<keyword evidence="6" id="KW-0067">ATP-binding</keyword>
<dbReference type="InterPro" id="IPR029044">
    <property type="entry name" value="Nucleotide-diphossugar_trans"/>
</dbReference>
<keyword evidence="3 11" id="KW-0808">Transferase</keyword>
<keyword evidence="5" id="KW-0547">Nucleotide-binding</keyword>
<evidence type="ECO:0000256" key="3">
    <source>
        <dbReference type="ARBA" id="ARBA00022679"/>
    </source>
</evidence>
<dbReference type="InterPro" id="IPR005836">
    <property type="entry name" value="ADP_Glu_pyroP_CS"/>
</dbReference>
<evidence type="ECO:0000313" key="12">
    <source>
        <dbReference type="Proteomes" id="UP000512167"/>
    </source>
</evidence>
<evidence type="ECO:0000256" key="4">
    <source>
        <dbReference type="ARBA" id="ARBA00022695"/>
    </source>
</evidence>
<evidence type="ECO:0000256" key="5">
    <source>
        <dbReference type="ARBA" id="ARBA00022741"/>
    </source>
</evidence>
<evidence type="ECO:0000256" key="1">
    <source>
        <dbReference type="ARBA" id="ARBA00010443"/>
    </source>
</evidence>
<gene>
    <name evidence="11" type="ORF">HF295_02005</name>
</gene>
<dbReference type="GO" id="GO:0005524">
    <property type="term" value="F:ATP binding"/>
    <property type="evidence" value="ECO:0007669"/>
    <property type="project" value="UniProtKB-KW"/>
</dbReference>
<evidence type="ECO:0000256" key="2">
    <source>
        <dbReference type="ARBA" id="ARBA00022600"/>
    </source>
</evidence>
<dbReference type="SUPFAM" id="SSF53448">
    <property type="entry name" value="Nucleotide-diphospho-sugar transferases"/>
    <property type="match status" value="1"/>
</dbReference>
<dbReference type="Gene3D" id="3.90.550.10">
    <property type="entry name" value="Spore Coat Polysaccharide Biosynthesis Protein SpsA, Chain A"/>
    <property type="match status" value="1"/>
</dbReference>
<keyword evidence="8" id="KW-0119">Carbohydrate metabolism</keyword>
<evidence type="ECO:0000256" key="7">
    <source>
        <dbReference type="ARBA" id="ARBA00023056"/>
    </source>
</evidence>
<dbReference type="InterPro" id="IPR005835">
    <property type="entry name" value="NTP_transferase_dom"/>
</dbReference>
<keyword evidence="4" id="KW-0548">Nucleotidyltransferase</keyword>
<protein>
    <submittedName>
        <fullName evidence="11">NTP transferase domain-containing protein</fullName>
    </submittedName>
</protein>
<dbReference type="InterPro" id="IPR056818">
    <property type="entry name" value="GlmU/GlgC-like_hexapep"/>
</dbReference>
<dbReference type="SUPFAM" id="SSF51161">
    <property type="entry name" value="Trimeric LpxA-like enzymes"/>
    <property type="match status" value="1"/>
</dbReference>
<dbReference type="GO" id="GO:0005978">
    <property type="term" value="P:glycogen biosynthetic process"/>
    <property type="evidence" value="ECO:0007669"/>
    <property type="project" value="UniProtKB-KW"/>
</dbReference>
<name>A0A7L6N0B8_9MOLU</name>